<keyword evidence="1" id="KW-0812">Transmembrane</keyword>
<keyword evidence="1" id="KW-1133">Transmembrane helix</keyword>
<accession>A0A061JP93</accession>
<dbReference type="AlphaFoldDB" id="A0A061JP93"/>
<evidence type="ECO:0000313" key="3">
    <source>
        <dbReference type="Proteomes" id="UP000026923"/>
    </source>
</evidence>
<gene>
    <name evidence="2" type="ORF">B597_016495</name>
</gene>
<dbReference type="EMBL" id="AMCZ02000024">
    <property type="protein sequence ID" value="EWC40175.1"/>
    <property type="molecule type" value="Genomic_DNA"/>
</dbReference>
<dbReference type="Proteomes" id="UP000026923">
    <property type="component" value="Unassembled WGS sequence"/>
</dbReference>
<proteinExistence type="predicted"/>
<evidence type="ECO:0000313" key="2">
    <source>
        <dbReference type="EMBL" id="EWC40175.1"/>
    </source>
</evidence>
<protein>
    <submittedName>
        <fullName evidence="2">Uncharacterized protein</fullName>
    </submittedName>
</protein>
<organism evidence="2 3">
    <name type="scientific">Stutzerimonas stutzeri KOS6</name>
    <dbReference type="NCBI Taxonomy" id="1218352"/>
    <lineage>
        <taxon>Bacteria</taxon>
        <taxon>Pseudomonadati</taxon>
        <taxon>Pseudomonadota</taxon>
        <taxon>Gammaproteobacteria</taxon>
        <taxon>Pseudomonadales</taxon>
        <taxon>Pseudomonadaceae</taxon>
        <taxon>Stutzerimonas</taxon>
    </lineage>
</organism>
<name>A0A061JP93_STUST</name>
<keyword evidence="1" id="KW-0472">Membrane</keyword>
<reference evidence="2 3" key="1">
    <citation type="journal article" date="2013" name="Genome Announc.">
        <title>Draft Genome of the Nitrogen-Fixing Bacterium Pseudomonas stutzeri Strain KOS6 Isolated from Industrial Hydrocarbon Sludge.</title>
        <authorList>
            <person name="Grigoryeva T.V."/>
            <person name="Laikov A.V."/>
            <person name="Naumova R.P."/>
            <person name="Manolov A.I."/>
            <person name="Larin A.K."/>
            <person name="Karpova I.Y."/>
            <person name="Semashko T.A."/>
            <person name="Alexeev D.G."/>
            <person name="Kostryukova E.S."/>
            <person name="Muller R."/>
            <person name="Govorun V.M."/>
        </authorList>
    </citation>
    <scope>NUCLEOTIDE SEQUENCE [LARGE SCALE GENOMIC DNA]</scope>
    <source>
        <strain evidence="2 3">KOS6</strain>
    </source>
</reference>
<evidence type="ECO:0000256" key="1">
    <source>
        <dbReference type="SAM" id="Phobius"/>
    </source>
</evidence>
<sequence length="46" mass="4992">MNHYDDDEPGLSLRARLAMTGWIGTGLAGLLTAANHLPDLFLLIAR</sequence>
<dbReference type="HOGENOM" id="CLU_3187998_0_0_6"/>
<dbReference type="RefSeq" id="WP_024162234.1">
    <property type="nucleotide sequence ID" value="NZ_KK020676.1"/>
</dbReference>
<feature type="transmembrane region" description="Helical" evidence="1">
    <location>
        <begin position="20"/>
        <end position="45"/>
    </location>
</feature>
<comment type="caution">
    <text evidence="2">The sequence shown here is derived from an EMBL/GenBank/DDBJ whole genome shotgun (WGS) entry which is preliminary data.</text>
</comment>